<keyword evidence="4" id="KW-1185">Reference proteome</keyword>
<dbReference type="InterPro" id="IPR051804">
    <property type="entry name" value="Carb_Metab_Reg_Kinase/Isom"/>
</dbReference>
<keyword evidence="1" id="KW-0479">Metal-binding</keyword>
<proteinExistence type="predicted"/>
<accession>A0ABZ3CBS7</accession>
<protein>
    <submittedName>
        <fullName evidence="3">Class I mannose-6-phosphate isomerase</fullName>
    </submittedName>
</protein>
<evidence type="ECO:0000313" key="4">
    <source>
        <dbReference type="Proteomes" id="UP001434337"/>
    </source>
</evidence>
<sequence length="599" mass="67700">MRSDQPNYDVDPTILQPPGTPVWVADEAWRELARAAARLDRAVVVVDCYPGVDEQAVKASLERVFDVVVSVPDEAARPTEEIDALVAANLGDDRVFGYITQFNVADLYDEARLAELRRRVHERTGPIVLMGWGARLAAPDADVLVLADMPRWEHQLRMRAGMPNWRCKNGDEDILRKYKRSFFVEWRMADRHKQPLLDALDYLLDTTISADEARLITGDTFRSALDAAITRPFRFVPYFDPGVWGGHWMQEVLGLPGDVPNYAWGFDCVPEENSLALDIDGVRVEMPSQNLVLRKPIELMGPGTFARFGADFPIRFDFLDTFGGGNLSLQVHPLTGYIQEKFGMKYTQDESYYLLDVGDDGGVYLGRKPGADFDEMFDELEKAQRGEGSFPDERFINRFNARKHDHVLIPAGTVHCSTRNTMVLEISATSYIFTFKMWDWDRVGLDGKPRPVHLDHARANVQWDRDTDWVTSNLINRIDVLEQGDGYRIERTGLHELEYIETVRHWFSVPTLRDTQSTVHVLNLVEGRAAVVESPTGAFEPYEVHYAETFIVPAHVGEYTIRPADGAGECATLTAHVRGTEFPRSVSGEDLRFSGRSAS</sequence>
<organism evidence="3 4">
    <name type="scientific">Propioniciclava soli</name>
    <dbReference type="NCBI Taxonomy" id="2775081"/>
    <lineage>
        <taxon>Bacteria</taxon>
        <taxon>Bacillati</taxon>
        <taxon>Actinomycetota</taxon>
        <taxon>Actinomycetes</taxon>
        <taxon>Propionibacteriales</taxon>
        <taxon>Propionibacteriaceae</taxon>
        <taxon>Propioniciclava</taxon>
    </lineage>
</organism>
<dbReference type="SUPFAM" id="SSF51182">
    <property type="entry name" value="RmlC-like cupins"/>
    <property type="match status" value="1"/>
</dbReference>
<evidence type="ECO:0000256" key="2">
    <source>
        <dbReference type="ARBA" id="ARBA00022833"/>
    </source>
</evidence>
<keyword evidence="2" id="KW-0862">Zinc</keyword>
<dbReference type="InterPro" id="IPR014710">
    <property type="entry name" value="RmlC-like_jellyroll"/>
</dbReference>
<dbReference type="PANTHER" id="PTHR42742">
    <property type="entry name" value="TRANSCRIPTIONAL REPRESSOR MPRA"/>
    <property type="match status" value="1"/>
</dbReference>
<dbReference type="Gene3D" id="2.60.120.10">
    <property type="entry name" value="Jelly Rolls"/>
    <property type="match status" value="1"/>
</dbReference>
<dbReference type="EMBL" id="CP115965">
    <property type="protein sequence ID" value="WZW99642.1"/>
    <property type="molecule type" value="Genomic_DNA"/>
</dbReference>
<dbReference type="InterPro" id="IPR011051">
    <property type="entry name" value="RmlC_Cupin_sf"/>
</dbReference>
<dbReference type="CDD" id="cd07010">
    <property type="entry name" value="cupin_PMI_type_I_N_bac"/>
    <property type="match status" value="1"/>
</dbReference>
<evidence type="ECO:0000313" key="3">
    <source>
        <dbReference type="EMBL" id="WZW99642.1"/>
    </source>
</evidence>
<keyword evidence="3" id="KW-0413">Isomerase</keyword>
<dbReference type="Proteomes" id="UP001434337">
    <property type="component" value="Chromosome"/>
</dbReference>
<gene>
    <name evidence="3" type="ORF">PCC79_05455</name>
</gene>
<reference evidence="3 4" key="1">
    <citation type="journal article" date="2023" name="Environ Microbiome">
        <title>A coral-associated actinobacterium mitigates coral bleaching under heat stress.</title>
        <authorList>
            <person name="Li J."/>
            <person name="Zou Y."/>
            <person name="Li Q."/>
            <person name="Zhang J."/>
            <person name="Bourne D.G."/>
            <person name="Lyu Y."/>
            <person name="Liu C."/>
            <person name="Zhang S."/>
        </authorList>
    </citation>
    <scope>NUCLEOTIDE SEQUENCE [LARGE SCALE GENOMIC DNA]</scope>
    <source>
        <strain evidence="3 4">SCSIO 13291</strain>
    </source>
</reference>
<evidence type="ECO:0000256" key="1">
    <source>
        <dbReference type="ARBA" id="ARBA00022723"/>
    </source>
</evidence>
<dbReference type="PANTHER" id="PTHR42742:SF3">
    <property type="entry name" value="FRUCTOKINASE"/>
    <property type="match status" value="1"/>
</dbReference>
<dbReference type="RefSeq" id="WP_342373233.1">
    <property type="nucleotide sequence ID" value="NZ_CP115965.1"/>
</dbReference>
<name>A0ABZ3CBS7_9ACTN</name>
<dbReference type="GO" id="GO:0016853">
    <property type="term" value="F:isomerase activity"/>
    <property type="evidence" value="ECO:0007669"/>
    <property type="project" value="UniProtKB-KW"/>
</dbReference>